<reference evidence="1 2" key="1">
    <citation type="submission" date="2019-01" db="EMBL/GenBank/DDBJ databases">
        <title>Genome sequencing of strain 2JSPR-7.</title>
        <authorList>
            <person name="Heo J."/>
            <person name="Kim S.-J."/>
            <person name="Kim J.-S."/>
            <person name="Hong S.-B."/>
            <person name="Kwon S.-W."/>
        </authorList>
    </citation>
    <scope>NUCLEOTIDE SEQUENCE [LARGE SCALE GENOMIC DNA]</scope>
    <source>
        <strain evidence="1 2">2JSPR-7</strain>
    </source>
</reference>
<dbReference type="OrthoDB" id="9793302at2"/>
<dbReference type="AlphaFoldDB" id="A0A4P6F062"/>
<proteinExistence type="predicted"/>
<evidence type="ECO:0000313" key="1">
    <source>
        <dbReference type="EMBL" id="QAY63708.1"/>
    </source>
</evidence>
<dbReference type="EMBL" id="CP035495">
    <property type="protein sequence ID" value="QAY63708.1"/>
    <property type="molecule type" value="Genomic_DNA"/>
</dbReference>
<dbReference type="Proteomes" id="UP000291758">
    <property type="component" value="Chromosome"/>
</dbReference>
<keyword evidence="2" id="KW-1185">Reference proteome</keyword>
<sequence>MLFTHLREDLDGLTIHSTTNRIEGGCNHPVKDLLRRHRGMTDAHRRRAAQWWFYLHSTRPAPPATLIRPEHYKPPPTAVVIPDDEHVPGGYGTSATAEEGLWARTGWAGRSH</sequence>
<name>A0A4P6F062_9MICO</name>
<gene>
    <name evidence="1" type="ORF">ET495_11140</name>
</gene>
<protein>
    <submittedName>
        <fullName evidence="1">Uncharacterized protein</fullName>
    </submittedName>
</protein>
<organism evidence="1 2">
    <name type="scientific">Xylanimonas allomyrinae</name>
    <dbReference type="NCBI Taxonomy" id="2509459"/>
    <lineage>
        <taxon>Bacteria</taxon>
        <taxon>Bacillati</taxon>
        <taxon>Actinomycetota</taxon>
        <taxon>Actinomycetes</taxon>
        <taxon>Micrococcales</taxon>
        <taxon>Promicromonosporaceae</taxon>
        <taxon>Xylanimonas</taxon>
    </lineage>
</organism>
<dbReference type="KEGG" id="xyl:ET495_11140"/>
<accession>A0A4P6F062</accession>
<dbReference type="RefSeq" id="WP_129204869.1">
    <property type="nucleotide sequence ID" value="NZ_CP035495.1"/>
</dbReference>
<evidence type="ECO:0000313" key="2">
    <source>
        <dbReference type="Proteomes" id="UP000291758"/>
    </source>
</evidence>